<sequence length="141" mass="17110">MTVYRNAHDEASHFWIELDKFTIFDASELRWMVRYYKLSDEIREVTGNTDWRDPNQKEEYYKAYDYAEKILERQGIYSDTYFYAALEEYISKPIEDIIISEYIVVRALGMIDRRLGKRRLQKINKDELNNGLVRLLFEIRC</sequence>
<evidence type="ECO:0000313" key="2">
    <source>
        <dbReference type="Proteomes" id="UP000198636"/>
    </source>
</evidence>
<dbReference type="OrthoDB" id="9815878at2"/>
<dbReference type="Pfam" id="PF25753">
    <property type="entry name" value="SF0329"/>
    <property type="match status" value="1"/>
</dbReference>
<dbReference type="RefSeq" id="WP_091547710.1">
    <property type="nucleotide sequence ID" value="NZ_FMUS01000057.1"/>
</dbReference>
<dbReference type="Proteomes" id="UP000198636">
    <property type="component" value="Unassembled WGS sequence"/>
</dbReference>
<proteinExistence type="predicted"/>
<reference evidence="1 2" key="1">
    <citation type="submission" date="2016-10" db="EMBL/GenBank/DDBJ databases">
        <authorList>
            <person name="de Groot N.N."/>
        </authorList>
    </citation>
    <scope>NUCLEOTIDE SEQUENCE [LARGE SCALE GENOMIC DNA]</scope>
    <source>
        <strain evidence="1 2">DSM 18978</strain>
    </source>
</reference>
<dbReference type="InterPro" id="IPR057955">
    <property type="entry name" value="SF0329-like"/>
</dbReference>
<dbReference type="STRING" id="1120976.SAMN03080606_04349"/>
<organism evidence="1 2">
    <name type="scientific">Alkaliphilus peptidifermentans DSM 18978</name>
    <dbReference type="NCBI Taxonomy" id="1120976"/>
    <lineage>
        <taxon>Bacteria</taxon>
        <taxon>Bacillati</taxon>
        <taxon>Bacillota</taxon>
        <taxon>Clostridia</taxon>
        <taxon>Peptostreptococcales</taxon>
        <taxon>Natronincolaceae</taxon>
        <taxon>Alkaliphilus</taxon>
    </lineage>
</organism>
<accession>A0A1G5LEI8</accession>
<protein>
    <submittedName>
        <fullName evidence="1">Uncharacterized protein</fullName>
    </submittedName>
</protein>
<dbReference type="AlphaFoldDB" id="A0A1G5LEI8"/>
<evidence type="ECO:0000313" key="1">
    <source>
        <dbReference type="EMBL" id="SCZ11226.1"/>
    </source>
</evidence>
<name>A0A1G5LEI8_9FIRM</name>
<dbReference type="EMBL" id="FMUS01000057">
    <property type="protein sequence ID" value="SCZ11226.1"/>
    <property type="molecule type" value="Genomic_DNA"/>
</dbReference>
<gene>
    <name evidence="1" type="ORF">SAMN03080606_04349</name>
</gene>
<keyword evidence="2" id="KW-1185">Reference proteome</keyword>